<evidence type="ECO:0000256" key="4">
    <source>
        <dbReference type="ARBA" id="ARBA00019403"/>
    </source>
</evidence>
<evidence type="ECO:0000256" key="11">
    <source>
        <dbReference type="ARBA" id="ARBA00023204"/>
    </source>
</evidence>
<evidence type="ECO:0000259" key="13">
    <source>
        <dbReference type="SMART" id="SM00986"/>
    </source>
</evidence>
<dbReference type="PANTHER" id="PTHR33693:SF1">
    <property type="entry name" value="TYPE-4 URACIL-DNA GLYCOSYLASE"/>
    <property type="match status" value="1"/>
</dbReference>
<keyword evidence="7" id="KW-0227">DNA damage</keyword>
<comment type="similarity">
    <text evidence="2">Belongs to the uracil-DNA glycosylase (UDG) superfamily. Type 4 (UDGa) family.</text>
</comment>
<proteinExistence type="inferred from homology"/>
<evidence type="ECO:0000256" key="2">
    <source>
        <dbReference type="ARBA" id="ARBA00006521"/>
    </source>
</evidence>
<dbReference type="PANTHER" id="PTHR33693">
    <property type="entry name" value="TYPE-5 URACIL-DNA GLYCOSYLASE"/>
    <property type="match status" value="1"/>
</dbReference>
<dbReference type="RefSeq" id="WP_182304757.1">
    <property type="nucleotide sequence ID" value="NZ_CP059896.1"/>
</dbReference>
<protein>
    <recommendedName>
        <fullName evidence="4">Type-4 uracil-DNA glycosylase</fullName>
        <ecNumber evidence="3">3.2.2.27</ecNumber>
    </recommendedName>
</protein>
<feature type="domain" description="Uracil-DNA glycosylase-like" evidence="13">
    <location>
        <begin position="128"/>
        <end position="278"/>
    </location>
</feature>
<keyword evidence="6" id="KW-0479">Metal-binding</keyword>
<comment type="caution">
    <text evidence="14">The sequence shown here is derived from an EMBL/GenBank/DDBJ whole genome shotgun (WGS) entry which is preliminary data.</text>
</comment>
<keyword evidence="5" id="KW-0004">4Fe-4S</keyword>
<feature type="region of interest" description="Disordered" evidence="12">
    <location>
        <begin position="42"/>
        <end position="80"/>
    </location>
</feature>
<evidence type="ECO:0000256" key="10">
    <source>
        <dbReference type="ARBA" id="ARBA00023014"/>
    </source>
</evidence>
<dbReference type="InterPro" id="IPR005122">
    <property type="entry name" value="Uracil-DNA_glycosylase-like"/>
</dbReference>
<evidence type="ECO:0000256" key="6">
    <source>
        <dbReference type="ARBA" id="ARBA00022723"/>
    </source>
</evidence>
<evidence type="ECO:0000256" key="8">
    <source>
        <dbReference type="ARBA" id="ARBA00022801"/>
    </source>
</evidence>
<dbReference type="InterPro" id="IPR051536">
    <property type="entry name" value="UDG_Type-4/5"/>
</dbReference>
<dbReference type="InterPro" id="IPR036895">
    <property type="entry name" value="Uracil-DNA_glycosylase-like_sf"/>
</dbReference>
<gene>
    <name evidence="14" type="ORF">ACFOHV_17345</name>
</gene>
<accession>A0ABV7I6L6</accession>
<keyword evidence="9" id="KW-0408">Iron</keyword>
<dbReference type="SUPFAM" id="SSF52141">
    <property type="entry name" value="Uracil-DNA glycosylase-like"/>
    <property type="match status" value="1"/>
</dbReference>
<keyword evidence="8" id="KW-0378">Hydrolase</keyword>
<dbReference type="EMBL" id="JBHRTG010000019">
    <property type="protein sequence ID" value="MFC3165050.1"/>
    <property type="molecule type" value="Genomic_DNA"/>
</dbReference>
<sequence>MITARDMTAAELAALLHFHAEAGVEWLVEETPVDRLAEFSAEQQLRQRPAATTTTTAGSGSATAPERRRPEAPQPAPRPVATVAVPDEHAVTEARFAAESARTLDELRTAVEAFGGCNLKTSARSTVFAAGDPASGVMVIGPMPSGDDDREGAAFSGKAGFLLDRMLGAIGLSRETILLSTVIPWRPPGDRPPSAPEAAICRPFIERQIELAEPKAVLLLGNFTARFFFGGTGTIHTLRGEWREIACGSHTVPALATLHPQELLTAPASKALAWVDLQAFRARLGG</sequence>
<name>A0ABV7I6L6_9HYPH</name>
<keyword evidence="11" id="KW-0234">DNA repair</keyword>
<dbReference type="Pfam" id="PF03167">
    <property type="entry name" value="UDG"/>
    <property type="match status" value="1"/>
</dbReference>
<evidence type="ECO:0000313" key="14">
    <source>
        <dbReference type="EMBL" id="MFC3165050.1"/>
    </source>
</evidence>
<organism evidence="14 15">
    <name type="scientific">Ciceribacter thiooxidans</name>
    <dbReference type="NCBI Taxonomy" id="1969821"/>
    <lineage>
        <taxon>Bacteria</taxon>
        <taxon>Pseudomonadati</taxon>
        <taxon>Pseudomonadota</taxon>
        <taxon>Alphaproteobacteria</taxon>
        <taxon>Hyphomicrobiales</taxon>
        <taxon>Rhizobiaceae</taxon>
        <taxon>Ciceribacter</taxon>
    </lineage>
</organism>
<evidence type="ECO:0000256" key="12">
    <source>
        <dbReference type="SAM" id="MobiDB-lite"/>
    </source>
</evidence>
<dbReference type="Gene3D" id="3.40.470.10">
    <property type="entry name" value="Uracil-DNA glycosylase-like domain"/>
    <property type="match status" value="1"/>
</dbReference>
<dbReference type="NCBIfam" id="TIGR00758">
    <property type="entry name" value="UDG_fam4"/>
    <property type="match status" value="1"/>
</dbReference>
<dbReference type="CDD" id="cd10030">
    <property type="entry name" value="UDG-F4_TTUDGA_SPO1dp_like"/>
    <property type="match status" value="1"/>
</dbReference>
<dbReference type="EC" id="3.2.2.27" evidence="3"/>
<evidence type="ECO:0000256" key="1">
    <source>
        <dbReference type="ARBA" id="ARBA00001400"/>
    </source>
</evidence>
<comment type="catalytic activity">
    <reaction evidence="1">
        <text>Hydrolyzes single-stranded DNA or mismatched double-stranded DNA and polynucleotides, releasing free uracil.</text>
        <dbReference type="EC" id="3.2.2.27"/>
    </reaction>
</comment>
<evidence type="ECO:0000256" key="7">
    <source>
        <dbReference type="ARBA" id="ARBA00022763"/>
    </source>
</evidence>
<dbReference type="Proteomes" id="UP001595647">
    <property type="component" value="Unassembled WGS sequence"/>
</dbReference>
<evidence type="ECO:0000313" key="15">
    <source>
        <dbReference type="Proteomes" id="UP001595647"/>
    </source>
</evidence>
<dbReference type="InterPro" id="IPR005273">
    <property type="entry name" value="Ura-DNA_glyco_family4"/>
</dbReference>
<evidence type="ECO:0000256" key="9">
    <source>
        <dbReference type="ARBA" id="ARBA00023004"/>
    </source>
</evidence>
<dbReference type="SMART" id="SM00987">
    <property type="entry name" value="UreE_C"/>
    <property type="match status" value="1"/>
</dbReference>
<evidence type="ECO:0000256" key="5">
    <source>
        <dbReference type="ARBA" id="ARBA00022485"/>
    </source>
</evidence>
<feature type="compositionally biased region" description="Low complexity" evidence="12">
    <location>
        <begin position="50"/>
        <end position="64"/>
    </location>
</feature>
<evidence type="ECO:0000256" key="3">
    <source>
        <dbReference type="ARBA" id="ARBA00012030"/>
    </source>
</evidence>
<keyword evidence="15" id="KW-1185">Reference proteome</keyword>
<keyword evidence="10" id="KW-0411">Iron-sulfur</keyword>
<dbReference type="SMART" id="SM00986">
    <property type="entry name" value="UDG"/>
    <property type="match status" value="1"/>
</dbReference>
<reference evidence="15" key="1">
    <citation type="journal article" date="2019" name="Int. J. Syst. Evol. Microbiol.">
        <title>The Global Catalogue of Microorganisms (GCM) 10K type strain sequencing project: providing services to taxonomists for standard genome sequencing and annotation.</title>
        <authorList>
            <consortium name="The Broad Institute Genomics Platform"/>
            <consortium name="The Broad Institute Genome Sequencing Center for Infectious Disease"/>
            <person name="Wu L."/>
            <person name="Ma J."/>
        </authorList>
    </citation>
    <scope>NUCLEOTIDE SEQUENCE [LARGE SCALE GENOMIC DNA]</scope>
    <source>
        <strain evidence="15">KCTC 52231</strain>
    </source>
</reference>